<keyword evidence="6 15" id="KW-0732">Signal</keyword>
<evidence type="ECO:0000256" key="11">
    <source>
        <dbReference type="ARBA" id="ARBA00023237"/>
    </source>
</evidence>
<keyword evidence="3 12" id="KW-1134">Transmembrane beta strand</keyword>
<comment type="subcellular location">
    <subcellularLocation>
        <location evidence="1 12">Cell outer membrane</location>
        <topology evidence="1 12">Multi-pass membrane protein</topology>
    </subcellularLocation>
</comment>
<gene>
    <name evidence="18" type="ORF">GCM10025791_03620</name>
</gene>
<dbReference type="SUPFAM" id="SSF56935">
    <property type="entry name" value="Porins"/>
    <property type="match status" value="1"/>
</dbReference>
<dbReference type="GO" id="GO:0009279">
    <property type="term" value="C:cell outer membrane"/>
    <property type="evidence" value="ECO:0007669"/>
    <property type="project" value="UniProtKB-SubCell"/>
</dbReference>
<keyword evidence="10 12" id="KW-0472">Membrane</keyword>
<evidence type="ECO:0000256" key="3">
    <source>
        <dbReference type="ARBA" id="ARBA00022452"/>
    </source>
</evidence>
<dbReference type="RefSeq" id="WP_345416141.1">
    <property type="nucleotide sequence ID" value="NZ_AP031496.1"/>
</dbReference>
<dbReference type="Gene3D" id="2.170.130.10">
    <property type="entry name" value="TonB-dependent receptor, plug domain"/>
    <property type="match status" value="1"/>
</dbReference>
<dbReference type="Pfam" id="PF00593">
    <property type="entry name" value="TonB_dep_Rec_b-barrel"/>
    <property type="match status" value="1"/>
</dbReference>
<dbReference type="EMBL" id="BAABLX010000003">
    <property type="protein sequence ID" value="GAA4930864.1"/>
    <property type="molecule type" value="Genomic_DNA"/>
</dbReference>
<keyword evidence="7" id="KW-0408">Iron</keyword>
<protein>
    <submittedName>
        <fullName evidence="18">TonB-dependent receptor</fullName>
    </submittedName>
</protein>
<evidence type="ECO:0000256" key="2">
    <source>
        <dbReference type="ARBA" id="ARBA00022448"/>
    </source>
</evidence>
<comment type="similarity">
    <text evidence="12 14">Belongs to the TonB-dependent receptor family.</text>
</comment>
<evidence type="ECO:0000259" key="17">
    <source>
        <dbReference type="Pfam" id="PF07715"/>
    </source>
</evidence>
<keyword evidence="2 12" id="KW-0813">Transport</keyword>
<evidence type="ECO:0000313" key="18">
    <source>
        <dbReference type="EMBL" id="GAA4930864.1"/>
    </source>
</evidence>
<evidence type="ECO:0000259" key="16">
    <source>
        <dbReference type="Pfam" id="PF00593"/>
    </source>
</evidence>
<dbReference type="Proteomes" id="UP001409585">
    <property type="component" value="Unassembled WGS sequence"/>
</dbReference>
<evidence type="ECO:0000256" key="6">
    <source>
        <dbReference type="ARBA" id="ARBA00022729"/>
    </source>
</evidence>
<evidence type="ECO:0000313" key="19">
    <source>
        <dbReference type="Proteomes" id="UP001409585"/>
    </source>
</evidence>
<keyword evidence="4" id="KW-0410">Iron transport</keyword>
<dbReference type="Gene3D" id="2.40.170.20">
    <property type="entry name" value="TonB-dependent receptor, beta-barrel domain"/>
    <property type="match status" value="1"/>
</dbReference>
<keyword evidence="8" id="KW-0406">Ion transport</keyword>
<evidence type="ECO:0000256" key="13">
    <source>
        <dbReference type="PROSITE-ProRule" id="PRU10144"/>
    </source>
</evidence>
<evidence type="ECO:0000256" key="1">
    <source>
        <dbReference type="ARBA" id="ARBA00004571"/>
    </source>
</evidence>
<evidence type="ECO:0000256" key="5">
    <source>
        <dbReference type="ARBA" id="ARBA00022692"/>
    </source>
</evidence>
<keyword evidence="9 14" id="KW-0798">TonB box</keyword>
<feature type="domain" description="TonB-dependent receptor plug" evidence="17">
    <location>
        <begin position="48"/>
        <end position="150"/>
    </location>
</feature>
<dbReference type="PANTHER" id="PTHR32552:SF89">
    <property type="entry name" value="CATECHOLATE SIDEROPHORE RECEPTOR FIU"/>
    <property type="match status" value="1"/>
</dbReference>
<evidence type="ECO:0000256" key="9">
    <source>
        <dbReference type="ARBA" id="ARBA00023077"/>
    </source>
</evidence>
<evidence type="ECO:0000256" key="15">
    <source>
        <dbReference type="SAM" id="SignalP"/>
    </source>
</evidence>
<evidence type="ECO:0000256" key="7">
    <source>
        <dbReference type="ARBA" id="ARBA00023004"/>
    </source>
</evidence>
<dbReference type="InterPro" id="IPR000531">
    <property type="entry name" value="Beta-barrel_TonB"/>
</dbReference>
<name>A0AAV3TXK0_9ALTE</name>
<dbReference type="InterPro" id="IPR037066">
    <property type="entry name" value="Plug_dom_sf"/>
</dbReference>
<reference evidence="19" key="1">
    <citation type="journal article" date="2019" name="Int. J. Syst. Evol. Microbiol.">
        <title>The Global Catalogue of Microorganisms (GCM) 10K type strain sequencing project: providing services to taxonomists for standard genome sequencing and annotation.</title>
        <authorList>
            <consortium name="The Broad Institute Genomics Platform"/>
            <consortium name="The Broad Institute Genome Sequencing Center for Infectious Disease"/>
            <person name="Wu L."/>
            <person name="Ma J."/>
        </authorList>
    </citation>
    <scope>NUCLEOTIDE SEQUENCE [LARGE SCALE GENOMIC DNA]</scope>
    <source>
        <strain evidence="19">JCM 19134</strain>
    </source>
</reference>
<keyword evidence="5 12" id="KW-0812">Transmembrane</keyword>
<keyword evidence="19" id="KW-1185">Reference proteome</keyword>
<dbReference type="AlphaFoldDB" id="A0AAV3TXK0"/>
<evidence type="ECO:0000256" key="14">
    <source>
        <dbReference type="RuleBase" id="RU003357"/>
    </source>
</evidence>
<dbReference type="InterPro" id="IPR039426">
    <property type="entry name" value="TonB-dep_rcpt-like"/>
</dbReference>
<organism evidence="18 19">
    <name type="scientific">Halioxenophilus aromaticivorans</name>
    <dbReference type="NCBI Taxonomy" id="1306992"/>
    <lineage>
        <taxon>Bacteria</taxon>
        <taxon>Pseudomonadati</taxon>
        <taxon>Pseudomonadota</taxon>
        <taxon>Gammaproteobacteria</taxon>
        <taxon>Alteromonadales</taxon>
        <taxon>Alteromonadaceae</taxon>
        <taxon>Halioxenophilus</taxon>
    </lineage>
</organism>
<evidence type="ECO:0000256" key="12">
    <source>
        <dbReference type="PROSITE-ProRule" id="PRU01360"/>
    </source>
</evidence>
<keyword evidence="18" id="KW-0675">Receptor</keyword>
<evidence type="ECO:0000256" key="8">
    <source>
        <dbReference type="ARBA" id="ARBA00023065"/>
    </source>
</evidence>
<proteinExistence type="inferred from homology"/>
<dbReference type="PROSITE" id="PS52016">
    <property type="entry name" value="TONB_DEPENDENT_REC_3"/>
    <property type="match status" value="1"/>
</dbReference>
<dbReference type="Pfam" id="PF07715">
    <property type="entry name" value="Plug"/>
    <property type="match status" value="1"/>
</dbReference>
<feature type="signal peptide" evidence="15">
    <location>
        <begin position="1"/>
        <end position="21"/>
    </location>
</feature>
<sequence>MHTQKLLVSAVALASTAFAWAQEDTAENQNQVIEELLIIGQQKSYGNNAVTQSMMDQHSSLTSVVDVIDNIPGVLVTEGDSFGADDWSTTVSIRGFQLNLDQQQIGMTIDGVPNGNSNYGGGSKANRFIDSEDLAGVEVSQGTADISSRSHEALGGTLNYLTSNPADEFGFTLSTAVGEYDAKKVYARLDTGEFAPNTSAWISVSKSESSDFMEGSAENEREHVSAKIVSAQEFVTVTGFVSYDDAHEDNYQRITVAEFDVNEKSDRLIGTWTGIPYVDQVYRKGWSTLRENTLGYLKVEFENDGFSANATGYYHHNNGRGDWLPPYVVAADGSLVTYVDNTGAPISYFAADGTEVVSIPGCESTLTFPYGGGSAAFDPSCQDTSNGAIPVGSYRHTHYTKTRTGLTADIAWAAQFGEVANTLRGGLWYEDYLREESRNWHQITDSRLGYSFEGSPYWLQYDNEFPVTTAMYYLEDSIEMAGVTVRLGAKKFFVELDKDNELTGAGGPEVDSDSDVLPSFGVVYNTPVDGLEVFFGYAENFAAIKDVVLESADAVANVEAETAKNTDVGIRFQNDKFQVSAVYYDIEFDNRIQFVDGGNDVVSGGSDYLGEVAGQYINQGGIESNGLELAFSYNINENFSFYSAYTYNDSTYLGTGDSAVDTALGINPGNTVIGSPDNMLVLSLDFTMSNYYAGVSQKWVDERFVTADNSSANIAPDYSLFDVYAGTDIALNSSFIESLNVHLTVNNLLDENYLSGISGDWGAWVGAPRTAVLGLTAKF</sequence>
<comment type="caution">
    <text evidence="18">The sequence shown here is derived from an EMBL/GenBank/DDBJ whole genome shotgun (WGS) entry which is preliminary data.</text>
</comment>
<dbReference type="InterPro" id="IPR012910">
    <property type="entry name" value="Plug_dom"/>
</dbReference>
<dbReference type="GO" id="GO:0015344">
    <property type="term" value="F:siderophore uptake transmembrane transporter activity"/>
    <property type="evidence" value="ECO:0007669"/>
    <property type="project" value="TreeGrafter"/>
</dbReference>
<dbReference type="InterPro" id="IPR010917">
    <property type="entry name" value="TonB_rcpt_CS"/>
</dbReference>
<accession>A0AAV3TXK0</accession>
<feature type="domain" description="TonB-dependent receptor-like beta-barrel" evidence="16">
    <location>
        <begin position="290"/>
        <end position="748"/>
    </location>
</feature>
<dbReference type="InterPro" id="IPR036942">
    <property type="entry name" value="Beta-barrel_TonB_sf"/>
</dbReference>
<dbReference type="PANTHER" id="PTHR32552">
    <property type="entry name" value="FERRICHROME IRON RECEPTOR-RELATED"/>
    <property type="match status" value="1"/>
</dbReference>
<feature type="short sequence motif" description="TonB C-terminal box" evidence="13">
    <location>
        <begin position="762"/>
        <end position="779"/>
    </location>
</feature>
<keyword evidence="11 12" id="KW-0998">Cell outer membrane</keyword>
<evidence type="ECO:0000256" key="4">
    <source>
        <dbReference type="ARBA" id="ARBA00022496"/>
    </source>
</evidence>
<feature type="chain" id="PRO_5043416454" evidence="15">
    <location>
        <begin position="22"/>
        <end position="779"/>
    </location>
</feature>
<evidence type="ECO:0000256" key="10">
    <source>
        <dbReference type="ARBA" id="ARBA00023136"/>
    </source>
</evidence>
<dbReference type="PROSITE" id="PS01156">
    <property type="entry name" value="TONB_DEPENDENT_REC_2"/>
    <property type="match status" value="1"/>
</dbReference>